<dbReference type="InterPro" id="IPR035923">
    <property type="entry name" value="TT1751-like_sf"/>
</dbReference>
<name>A0AAD6CMU7_9EURO</name>
<comment type="caution">
    <text evidence="1">The sequence shown here is derived from an EMBL/GenBank/DDBJ whole genome shotgun (WGS) entry which is preliminary data.</text>
</comment>
<proteinExistence type="predicted"/>
<accession>A0AAD6CMU7</accession>
<dbReference type="EMBL" id="JAQIZZ010000008">
    <property type="protein sequence ID" value="KAJ5526315.1"/>
    <property type="molecule type" value="Genomic_DNA"/>
</dbReference>
<reference evidence="1 2" key="1">
    <citation type="journal article" date="2023" name="IMA Fungus">
        <title>Comparative genomic study of the Penicillium genus elucidates a diverse pangenome and 15 lateral gene transfer events.</title>
        <authorList>
            <person name="Petersen C."/>
            <person name="Sorensen T."/>
            <person name="Nielsen M.R."/>
            <person name="Sondergaard T.E."/>
            <person name="Sorensen J.L."/>
            <person name="Fitzpatrick D.A."/>
            <person name="Frisvad J.C."/>
            <person name="Nielsen K.L."/>
        </authorList>
    </citation>
    <scope>NUCLEOTIDE SEQUENCE [LARGE SCALE GENOMIC DNA]</scope>
    <source>
        <strain evidence="1 2">IBT 35679</strain>
    </source>
</reference>
<evidence type="ECO:0000313" key="2">
    <source>
        <dbReference type="Proteomes" id="UP001220324"/>
    </source>
</evidence>
<gene>
    <name evidence="1" type="ORF">N7494_012965</name>
</gene>
<dbReference type="Proteomes" id="UP001220324">
    <property type="component" value="Unassembled WGS sequence"/>
</dbReference>
<dbReference type="AlphaFoldDB" id="A0AAD6CMU7"/>
<keyword evidence="2" id="KW-1185">Reference proteome</keyword>
<organism evidence="1 2">
    <name type="scientific">Penicillium frequentans</name>
    <dbReference type="NCBI Taxonomy" id="3151616"/>
    <lineage>
        <taxon>Eukaryota</taxon>
        <taxon>Fungi</taxon>
        <taxon>Dikarya</taxon>
        <taxon>Ascomycota</taxon>
        <taxon>Pezizomycotina</taxon>
        <taxon>Eurotiomycetes</taxon>
        <taxon>Eurotiomycetidae</taxon>
        <taxon>Eurotiales</taxon>
        <taxon>Aspergillaceae</taxon>
        <taxon>Penicillium</taxon>
    </lineage>
</organism>
<dbReference type="Gene3D" id="3.30.310.70">
    <property type="entry name" value="TT1751-like domain"/>
    <property type="match status" value="1"/>
</dbReference>
<protein>
    <submittedName>
        <fullName evidence="1">Uncharacterized protein</fullName>
    </submittedName>
</protein>
<sequence length="190" mass="21343">MDANRPTPNSPIDNPMSIQDHSIDTNRTIIHRTINLPVPWFSFVTCLESRLGRYNDKTLKAANTLQELEEAVNEMRGAEPFCIFAINDHGVLSTLAGRSQNARQYTMGNPRTATKMTAHDIRAAHHAPIVNLIYEKKPGFTTIEYDLAESVFGALTEGNEEVLQVARSIDQQRDEVFQRVYNDALGKAQD</sequence>
<evidence type="ECO:0000313" key="1">
    <source>
        <dbReference type="EMBL" id="KAJ5526315.1"/>
    </source>
</evidence>
<dbReference type="SUPFAM" id="SSF103247">
    <property type="entry name" value="TT1751-like"/>
    <property type="match status" value="1"/>
</dbReference>